<evidence type="ECO:0000256" key="16">
    <source>
        <dbReference type="ARBA" id="ARBA00032550"/>
    </source>
</evidence>
<accession>A0A4E0S156</accession>
<evidence type="ECO:0000256" key="8">
    <source>
        <dbReference type="ARBA" id="ARBA00022692"/>
    </source>
</evidence>
<evidence type="ECO:0000313" key="18">
    <source>
        <dbReference type="EMBL" id="THK33090.1"/>
    </source>
</evidence>
<evidence type="ECO:0000256" key="5">
    <source>
        <dbReference type="ARBA" id="ARBA00015175"/>
    </source>
</evidence>
<feature type="transmembrane region" description="Helical" evidence="17">
    <location>
        <begin position="59"/>
        <end position="81"/>
    </location>
</feature>
<evidence type="ECO:0000256" key="1">
    <source>
        <dbReference type="ARBA" id="ARBA00003195"/>
    </source>
</evidence>
<evidence type="ECO:0000256" key="14">
    <source>
        <dbReference type="ARBA" id="ARBA00023136"/>
    </source>
</evidence>
<evidence type="ECO:0000256" key="11">
    <source>
        <dbReference type="ARBA" id="ARBA00022982"/>
    </source>
</evidence>
<comment type="subunit">
    <text evidence="4">Complex I is composed of 45 different subunits.</text>
</comment>
<keyword evidence="13" id="KW-0496">Mitochondrion</keyword>
<dbReference type="Proteomes" id="UP000297026">
    <property type="component" value="Unassembled WGS sequence"/>
</dbReference>
<dbReference type="KEGG" id="dam:107040355"/>
<comment type="similarity">
    <text evidence="3">Belongs to the complex I NDUFB5 subunit family.</text>
</comment>
<keyword evidence="6" id="KW-0813">Transport</keyword>
<comment type="function">
    <text evidence="1">Accessory subunit of the mitochondrial membrane respiratory chain NADH dehydrogenase (Complex I), that is believed not to be involved in catalysis. Complex I functions in the transfer of electrons from NADH to the respiratory chain. The immediate electron acceptor for the enzyme is believed to be ubiquinone.</text>
</comment>
<dbReference type="CTD" id="46260"/>
<evidence type="ECO:0000256" key="2">
    <source>
        <dbReference type="ARBA" id="ARBA00004434"/>
    </source>
</evidence>
<keyword evidence="10" id="KW-0809">Transit peptide</keyword>
<dbReference type="GeneID" id="107040355"/>
<name>A0A4E0S156_9HYME</name>
<dbReference type="OrthoDB" id="9995605at2759"/>
<evidence type="ECO:0000256" key="10">
    <source>
        <dbReference type="ARBA" id="ARBA00022946"/>
    </source>
</evidence>
<evidence type="ECO:0000256" key="6">
    <source>
        <dbReference type="ARBA" id="ARBA00022448"/>
    </source>
</evidence>
<evidence type="ECO:0000256" key="15">
    <source>
        <dbReference type="ARBA" id="ARBA00032395"/>
    </source>
</evidence>
<evidence type="ECO:0000256" key="12">
    <source>
        <dbReference type="ARBA" id="ARBA00022989"/>
    </source>
</evidence>
<dbReference type="InterPro" id="IPR019173">
    <property type="entry name" value="NADH_UbQ_OxRdtase_B5_su"/>
</dbReference>
<keyword evidence="14 17" id="KW-0472">Membrane</keyword>
<dbReference type="GO" id="GO:0005743">
    <property type="term" value="C:mitochondrial inner membrane"/>
    <property type="evidence" value="ECO:0007669"/>
    <property type="project" value="UniProtKB-SubCell"/>
</dbReference>
<comment type="subcellular location">
    <subcellularLocation>
        <location evidence="2">Mitochondrion inner membrane</location>
        <topology evidence="2">Single-pass membrane protein</topology>
    </subcellularLocation>
</comment>
<keyword evidence="8 17" id="KW-0812">Transmembrane</keyword>
<keyword evidence="9" id="KW-0999">Mitochondrion inner membrane</keyword>
<dbReference type="PANTHER" id="PTHR13178:SF0">
    <property type="entry name" value="NADH DEHYDROGENASE [UBIQUINONE] 1 BETA SUBCOMPLEX SUBUNIT 5, MITOCHONDRIAL"/>
    <property type="match status" value="1"/>
</dbReference>
<dbReference type="AlphaFoldDB" id="A0A4E0S156"/>
<keyword evidence="11" id="KW-0249">Electron transport</keyword>
<protein>
    <recommendedName>
        <fullName evidence="5">NADH dehydrogenase [ubiquinone] 1 beta subcomplex subunit 5, mitochondrial</fullName>
    </recommendedName>
    <alternativeName>
        <fullName evidence="16">Complex I-SGDH</fullName>
    </alternativeName>
    <alternativeName>
        <fullName evidence="15">NADH-ubiquinone oxidoreductase SGDH subunit</fullName>
    </alternativeName>
</protein>
<keyword evidence="19" id="KW-1185">Reference proteome</keyword>
<dbReference type="PANTHER" id="PTHR13178">
    <property type="entry name" value="NADH-UBIQUINONE OXIDOREDUCTASE SGDH SUBUNIT"/>
    <property type="match status" value="1"/>
</dbReference>
<proteinExistence type="inferred from homology"/>
<evidence type="ECO:0000256" key="9">
    <source>
        <dbReference type="ARBA" id="ARBA00022792"/>
    </source>
</evidence>
<evidence type="ECO:0000313" key="19">
    <source>
        <dbReference type="Proteomes" id="UP000297026"/>
    </source>
</evidence>
<evidence type="ECO:0000256" key="3">
    <source>
        <dbReference type="ARBA" id="ARBA00007152"/>
    </source>
</evidence>
<keyword evidence="12 17" id="KW-1133">Transmembrane helix</keyword>
<gene>
    <name evidence="18" type="primary">ND-SGDH</name>
    <name evidence="18" type="ORF">DALL_DALL000273</name>
</gene>
<keyword evidence="7" id="KW-0679">Respiratory chain</keyword>
<reference evidence="18" key="1">
    <citation type="submission" date="2019-02" db="EMBL/GenBank/DDBJ databases">
        <title>Genome of the parasitoid wasp Diachasma alloeum, an emerging model for ecological speciation and transitions to asexual reproduction.</title>
        <authorList>
            <person name="Robertson H.M."/>
            <person name="Walden K.K."/>
            <person name="Tvedte E.S."/>
            <person name="Hood G.R."/>
            <person name="Feder J.L."/>
            <person name="Forbes A.A."/>
            <person name="Logsdon J.M."/>
            <person name="Mcelroy K.E."/>
        </authorList>
    </citation>
    <scope>NUCLEOTIDE SEQUENCE [LARGE SCALE GENOMIC DNA]</scope>
    <source>
        <strain evidence="18">Michigan</strain>
    </source>
</reference>
<dbReference type="EMBL" id="ML158669">
    <property type="protein sequence ID" value="THK33090.1"/>
    <property type="molecule type" value="Genomic_DNA"/>
</dbReference>
<evidence type="ECO:0000256" key="17">
    <source>
        <dbReference type="SAM" id="Phobius"/>
    </source>
</evidence>
<evidence type="ECO:0000256" key="13">
    <source>
        <dbReference type="ARBA" id="ARBA00023128"/>
    </source>
</evidence>
<dbReference type="Pfam" id="PF09781">
    <property type="entry name" value="NDUF_B5"/>
    <property type="match status" value="1"/>
</dbReference>
<evidence type="ECO:0000256" key="4">
    <source>
        <dbReference type="ARBA" id="ARBA00011533"/>
    </source>
</evidence>
<evidence type="ECO:0000256" key="7">
    <source>
        <dbReference type="ARBA" id="ARBA00022660"/>
    </source>
</evidence>
<sequence>MAAWSGLLRSTASIFNRNKNLVVNNLVKNGTITRYMSGHDRTMQIVPSRWMWDKTKDSFHLYFMVAAIPITVVIFCVNIFIGPATLSAIPEGYVPKEWEYYRSPITRFLQRYVFTTDQKEYEKYCHFIWTEQEVMKCRELENKVMNLVKDRKDYQVYYYIPYTSADYMRRMAQKEKDQVELYSGN</sequence>
<organism evidence="18 19">
    <name type="scientific">Diachasma alloeum</name>
    <dbReference type="NCBI Taxonomy" id="454923"/>
    <lineage>
        <taxon>Eukaryota</taxon>
        <taxon>Metazoa</taxon>
        <taxon>Ecdysozoa</taxon>
        <taxon>Arthropoda</taxon>
        <taxon>Hexapoda</taxon>
        <taxon>Insecta</taxon>
        <taxon>Pterygota</taxon>
        <taxon>Neoptera</taxon>
        <taxon>Endopterygota</taxon>
        <taxon>Hymenoptera</taxon>
        <taxon>Apocrita</taxon>
        <taxon>Ichneumonoidea</taxon>
        <taxon>Braconidae</taxon>
        <taxon>Opiinae</taxon>
        <taxon>Diachasma</taxon>
    </lineage>
</organism>